<dbReference type="EMBL" id="JACHHJ010000001">
    <property type="protein sequence ID" value="MBB6449612.1"/>
    <property type="molecule type" value="Genomic_DNA"/>
</dbReference>
<reference evidence="1 2" key="1">
    <citation type="submission" date="2020-08" db="EMBL/GenBank/DDBJ databases">
        <title>Genomic Encyclopedia of Type Strains, Phase IV (KMG-IV): sequencing the most valuable type-strain genomes for metagenomic binning, comparative biology and taxonomic classification.</title>
        <authorList>
            <person name="Goeker M."/>
        </authorList>
    </citation>
    <scope>NUCLEOTIDE SEQUENCE [LARGE SCALE GENOMIC DNA]</scope>
    <source>
        <strain evidence="1 2">DSM 21769</strain>
    </source>
</reference>
<organism evidence="1 2">
    <name type="scientific">Geomicrobium halophilum</name>
    <dbReference type="NCBI Taxonomy" id="549000"/>
    <lineage>
        <taxon>Bacteria</taxon>
        <taxon>Bacillati</taxon>
        <taxon>Bacillota</taxon>
        <taxon>Bacilli</taxon>
        <taxon>Bacillales</taxon>
        <taxon>Geomicrobium</taxon>
    </lineage>
</organism>
<name>A0A841PYU2_9BACL</name>
<dbReference type="AlphaFoldDB" id="A0A841PYU2"/>
<dbReference type="Proteomes" id="UP000568839">
    <property type="component" value="Unassembled WGS sequence"/>
</dbReference>
<evidence type="ECO:0000313" key="2">
    <source>
        <dbReference type="Proteomes" id="UP000568839"/>
    </source>
</evidence>
<dbReference type="RefSeq" id="WP_184403468.1">
    <property type="nucleotide sequence ID" value="NZ_JACHHJ010000001.1"/>
</dbReference>
<accession>A0A841PYU2</accession>
<proteinExistence type="predicted"/>
<keyword evidence="2" id="KW-1185">Reference proteome</keyword>
<comment type="caution">
    <text evidence="1">The sequence shown here is derived from an EMBL/GenBank/DDBJ whole genome shotgun (WGS) entry which is preliminary data.</text>
</comment>
<sequence length="57" mass="6311">MKAYNDGKEISVKMTFDDAAITALALMELNQSFGNEKALHIADALRNPEVLRNENMG</sequence>
<protein>
    <submittedName>
        <fullName evidence="1">Uncharacterized protein</fullName>
    </submittedName>
</protein>
<gene>
    <name evidence="1" type="ORF">HNR44_001561</name>
</gene>
<evidence type="ECO:0000313" key="1">
    <source>
        <dbReference type="EMBL" id="MBB6449612.1"/>
    </source>
</evidence>